<comment type="caution">
    <text evidence="1">The sequence shown here is derived from an EMBL/GenBank/DDBJ whole genome shotgun (WGS) entry which is preliminary data.</text>
</comment>
<organism evidence="1 2">
    <name type="scientific">Mycena alexandri</name>
    <dbReference type="NCBI Taxonomy" id="1745969"/>
    <lineage>
        <taxon>Eukaryota</taxon>
        <taxon>Fungi</taxon>
        <taxon>Dikarya</taxon>
        <taxon>Basidiomycota</taxon>
        <taxon>Agaricomycotina</taxon>
        <taxon>Agaricomycetes</taxon>
        <taxon>Agaricomycetidae</taxon>
        <taxon>Agaricales</taxon>
        <taxon>Marasmiineae</taxon>
        <taxon>Mycenaceae</taxon>
        <taxon>Mycena</taxon>
    </lineage>
</organism>
<keyword evidence="2" id="KW-1185">Reference proteome</keyword>
<protein>
    <submittedName>
        <fullName evidence="1">Uncharacterized protein</fullName>
    </submittedName>
</protein>
<dbReference type="Proteomes" id="UP001218188">
    <property type="component" value="Unassembled WGS sequence"/>
</dbReference>
<evidence type="ECO:0000313" key="1">
    <source>
        <dbReference type="EMBL" id="KAJ7034607.1"/>
    </source>
</evidence>
<sequence>MIGGQWTFFPLLRGFLGMGVGGNISMAGTNISTVRYEVLVALMEAVFVSCMSISDEAQKLQNQLFKQNPVDFRFSGHQLRNNAIIIIISRFCLGLGYKSHHGFQDRDYNNSTRTSRYRQQAPSIEFADFHPHVLKMVGEAFLSVLIFPSTIQSLNSSAGNWGLAEAVSEDITTLDMYTRSFATIFRLHSMDPSSFGIPIDKLEDAGSLNREKAQFN</sequence>
<name>A0AAD6SWA3_9AGAR</name>
<gene>
    <name evidence="1" type="ORF">C8F04DRAFT_1183147</name>
</gene>
<reference evidence="1" key="1">
    <citation type="submission" date="2023-03" db="EMBL/GenBank/DDBJ databases">
        <title>Massive genome expansion in bonnet fungi (Mycena s.s.) driven by repeated elements and novel gene families across ecological guilds.</title>
        <authorList>
            <consortium name="Lawrence Berkeley National Laboratory"/>
            <person name="Harder C.B."/>
            <person name="Miyauchi S."/>
            <person name="Viragh M."/>
            <person name="Kuo A."/>
            <person name="Thoen E."/>
            <person name="Andreopoulos B."/>
            <person name="Lu D."/>
            <person name="Skrede I."/>
            <person name="Drula E."/>
            <person name="Henrissat B."/>
            <person name="Morin E."/>
            <person name="Kohler A."/>
            <person name="Barry K."/>
            <person name="LaButti K."/>
            <person name="Morin E."/>
            <person name="Salamov A."/>
            <person name="Lipzen A."/>
            <person name="Mereny Z."/>
            <person name="Hegedus B."/>
            <person name="Baldrian P."/>
            <person name="Stursova M."/>
            <person name="Weitz H."/>
            <person name="Taylor A."/>
            <person name="Grigoriev I.V."/>
            <person name="Nagy L.G."/>
            <person name="Martin F."/>
            <person name="Kauserud H."/>
        </authorList>
    </citation>
    <scope>NUCLEOTIDE SEQUENCE</scope>
    <source>
        <strain evidence="1">CBHHK200</strain>
    </source>
</reference>
<accession>A0AAD6SWA3</accession>
<proteinExistence type="predicted"/>
<evidence type="ECO:0000313" key="2">
    <source>
        <dbReference type="Proteomes" id="UP001218188"/>
    </source>
</evidence>
<dbReference type="AlphaFoldDB" id="A0AAD6SWA3"/>
<dbReference type="EMBL" id="JARJCM010000056">
    <property type="protein sequence ID" value="KAJ7034607.1"/>
    <property type="molecule type" value="Genomic_DNA"/>
</dbReference>